<organism evidence="1 2">
    <name type="scientific">Tunturiibacter lichenicola</name>
    <dbReference type="NCBI Taxonomy" id="2051959"/>
    <lineage>
        <taxon>Bacteria</taxon>
        <taxon>Pseudomonadati</taxon>
        <taxon>Acidobacteriota</taxon>
        <taxon>Terriglobia</taxon>
        <taxon>Terriglobales</taxon>
        <taxon>Acidobacteriaceae</taxon>
        <taxon>Tunturiibacter</taxon>
    </lineage>
</organism>
<evidence type="ECO:0000313" key="1">
    <source>
        <dbReference type="EMBL" id="NYF53050.1"/>
    </source>
</evidence>
<sequence>MHKRTRYSLLLMLALMAALVVALVLRKAAPPEVARLLPESDAIVYANLKPLRAATHFDRSPVDRTPEYQQFIDATGIVPERDLDSVAFALHRMDDPAGPNGPVGYSEVFEGRFDGARLARYLASIATATESYADHDIFTIRVGDEKATRPLRISQLGYDTIAASNMPTAEQIHSILDRHRSAASPFSGSSLLSARYRDVPAFSSAWAIGHIGLPFSERGSISIFGLQLPLPEDTTFVASLRYLGTIHLRIEQIATTDAEAARATETLASLLTLMKSVQQAQAQIQPHPTTDAAFRELTDSTKIEQHKDRAVLTANIPLELVKQLAAPNTDLQP</sequence>
<gene>
    <name evidence="1" type="ORF">HDF12_003449</name>
</gene>
<accession>A0A7Y9NP94</accession>
<dbReference type="Proteomes" id="UP000534186">
    <property type="component" value="Unassembled WGS sequence"/>
</dbReference>
<dbReference type="EMBL" id="JACCCV010000002">
    <property type="protein sequence ID" value="NYF53050.1"/>
    <property type="molecule type" value="Genomic_DNA"/>
</dbReference>
<protein>
    <recommendedName>
        <fullName evidence="3">DUF3352 domain-containing protein</fullName>
    </recommendedName>
</protein>
<evidence type="ECO:0000313" key="2">
    <source>
        <dbReference type="Proteomes" id="UP000534186"/>
    </source>
</evidence>
<name>A0A7Y9NP94_9BACT</name>
<proteinExistence type="predicted"/>
<dbReference type="AlphaFoldDB" id="A0A7Y9NP94"/>
<reference evidence="1 2" key="1">
    <citation type="submission" date="2020-07" db="EMBL/GenBank/DDBJ databases">
        <title>Genomic Encyclopedia of Type Strains, Phase IV (KMG-V): Genome sequencing to study the core and pangenomes of soil and plant-associated prokaryotes.</title>
        <authorList>
            <person name="Whitman W."/>
        </authorList>
    </citation>
    <scope>NUCLEOTIDE SEQUENCE [LARGE SCALE GENOMIC DNA]</scope>
    <source>
        <strain evidence="1 2">M8UP30</strain>
    </source>
</reference>
<evidence type="ECO:0008006" key="3">
    <source>
        <dbReference type="Google" id="ProtNLM"/>
    </source>
</evidence>
<comment type="caution">
    <text evidence="1">The sequence shown here is derived from an EMBL/GenBank/DDBJ whole genome shotgun (WGS) entry which is preliminary data.</text>
</comment>